<dbReference type="Proteomes" id="UP000004995">
    <property type="component" value="Unassembled WGS sequence"/>
</dbReference>
<proteinExistence type="predicted"/>
<dbReference type="EMBL" id="AGNK02002621">
    <property type="status" value="NOT_ANNOTATED_CDS"/>
    <property type="molecule type" value="Genomic_DNA"/>
</dbReference>
<keyword evidence="2" id="KW-1185">Reference proteome</keyword>
<dbReference type="Gramene" id="KQL11528">
    <property type="protein sequence ID" value="KQL11528"/>
    <property type="gene ID" value="SETIT_007742mg"/>
</dbReference>
<accession>K3Y0N1</accession>
<dbReference type="HOGENOM" id="CLU_2798782_0_0_1"/>
<reference evidence="1" key="2">
    <citation type="submission" date="2018-08" db="UniProtKB">
        <authorList>
            <consortium name="EnsemblPlants"/>
        </authorList>
    </citation>
    <scope>IDENTIFICATION</scope>
    <source>
        <strain evidence="1">Yugu1</strain>
    </source>
</reference>
<dbReference type="EnsemblPlants" id="KQL11528">
    <property type="protein sequence ID" value="KQL11528"/>
    <property type="gene ID" value="SETIT_007742mg"/>
</dbReference>
<sequence length="68" mass="7603">MREANLPHASTRDHEEFLSPGPTHAIVLRCKSRCLRLNLASLARWATASKKRSVVRPMAAIRCPPTQP</sequence>
<organism evidence="1 2">
    <name type="scientific">Setaria italica</name>
    <name type="common">Foxtail millet</name>
    <name type="synonym">Panicum italicum</name>
    <dbReference type="NCBI Taxonomy" id="4555"/>
    <lineage>
        <taxon>Eukaryota</taxon>
        <taxon>Viridiplantae</taxon>
        <taxon>Streptophyta</taxon>
        <taxon>Embryophyta</taxon>
        <taxon>Tracheophyta</taxon>
        <taxon>Spermatophyta</taxon>
        <taxon>Magnoliopsida</taxon>
        <taxon>Liliopsida</taxon>
        <taxon>Poales</taxon>
        <taxon>Poaceae</taxon>
        <taxon>PACMAD clade</taxon>
        <taxon>Panicoideae</taxon>
        <taxon>Panicodae</taxon>
        <taxon>Paniceae</taxon>
        <taxon>Cenchrinae</taxon>
        <taxon>Setaria</taxon>
    </lineage>
</organism>
<evidence type="ECO:0000313" key="2">
    <source>
        <dbReference type="Proteomes" id="UP000004995"/>
    </source>
</evidence>
<evidence type="ECO:0000313" key="1">
    <source>
        <dbReference type="EnsemblPlants" id="KQL11528"/>
    </source>
</evidence>
<reference evidence="2" key="1">
    <citation type="journal article" date="2012" name="Nat. Biotechnol.">
        <title>Reference genome sequence of the model plant Setaria.</title>
        <authorList>
            <person name="Bennetzen J.L."/>
            <person name="Schmutz J."/>
            <person name="Wang H."/>
            <person name="Percifield R."/>
            <person name="Hawkins J."/>
            <person name="Pontaroli A.C."/>
            <person name="Estep M."/>
            <person name="Feng L."/>
            <person name="Vaughn J.N."/>
            <person name="Grimwood J."/>
            <person name="Jenkins J."/>
            <person name="Barry K."/>
            <person name="Lindquist E."/>
            <person name="Hellsten U."/>
            <person name="Deshpande S."/>
            <person name="Wang X."/>
            <person name="Wu X."/>
            <person name="Mitros T."/>
            <person name="Triplett J."/>
            <person name="Yang X."/>
            <person name="Ye C.Y."/>
            <person name="Mauro-Herrera M."/>
            <person name="Wang L."/>
            <person name="Li P."/>
            <person name="Sharma M."/>
            <person name="Sharma R."/>
            <person name="Ronald P.C."/>
            <person name="Panaud O."/>
            <person name="Kellogg E.A."/>
            <person name="Brutnell T.P."/>
            <person name="Doust A.N."/>
            <person name="Tuskan G.A."/>
            <person name="Rokhsar D."/>
            <person name="Devos K.M."/>
        </authorList>
    </citation>
    <scope>NUCLEOTIDE SEQUENCE [LARGE SCALE GENOMIC DNA]</scope>
    <source>
        <strain evidence="2">cv. Yugu1</strain>
    </source>
</reference>
<name>K3Y0N1_SETIT</name>
<protein>
    <submittedName>
        <fullName evidence="1">Uncharacterized protein</fullName>
    </submittedName>
</protein>
<dbReference type="InParanoid" id="K3Y0N1"/>
<dbReference type="AlphaFoldDB" id="K3Y0N1"/>